<protein>
    <submittedName>
        <fullName evidence="2">Uncharacterized protein</fullName>
    </submittedName>
</protein>
<accession>A0A1M6QUA4</accession>
<dbReference type="STRING" id="1121302.SAMN02745163_03458"/>
<dbReference type="Proteomes" id="UP000184310">
    <property type="component" value="Unassembled WGS sequence"/>
</dbReference>
<dbReference type="AlphaFoldDB" id="A0A1M6QUA4"/>
<organism evidence="2 3">
    <name type="scientific">Clostridium cavendishii DSM 21758</name>
    <dbReference type="NCBI Taxonomy" id="1121302"/>
    <lineage>
        <taxon>Bacteria</taxon>
        <taxon>Bacillati</taxon>
        <taxon>Bacillota</taxon>
        <taxon>Clostridia</taxon>
        <taxon>Eubacteriales</taxon>
        <taxon>Clostridiaceae</taxon>
        <taxon>Clostridium</taxon>
    </lineage>
</organism>
<keyword evidence="1" id="KW-0812">Transmembrane</keyword>
<keyword evidence="1" id="KW-1133">Transmembrane helix</keyword>
<feature type="transmembrane region" description="Helical" evidence="1">
    <location>
        <begin position="6"/>
        <end position="25"/>
    </location>
</feature>
<evidence type="ECO:0000313" key="2">
    <source>
        <dbReference type="EMBL" id="SHK23862.1"/>
    </source>
</evidence>
<sequence>MQFDSLTLFQLFLISTFLFSIIYYVKYSINSNRKALYNNYSSLVIKVLSKRALNFSTLIKKEDYISYEKLQVWRFTVHF</sequence>
<keyword evidence="1" id="KW-0472">Membrane</keyword>
<name>A0A1M6QUA4_9CLOT</name>
<keyword evidence="3" id="KW-1185">Reference proteome</keyword>
<evidence type="ECO:0000313" key="3">
    <source>
        <dbReference type="Proteomes" id="UP000184310"/>
    </source>
</evidence>
<gene>
    <name evidence="2" type="ORF">SAMN02745163_03458</name>
</gene>
<proteinExistence type="predicted"/>
<reference evidence="2 3" key="1">
    <citation type="submission" date="2016-11" db="EMBL/GenBank/DDBJ databases">
        <authorList>
            <person name="Jaros S."/>
            <person name="Januszkiewicz K."/>
            <person name="Wedrychowicz H."/>
        </authorList>
    </citation>
    <scope>NUCLEOTIDE SEQUENCE [LARGE SCALE GENOMIC DNA]</scope>
    <source>
        <strain evidence="2 3">DSM 21758</strain>
    </source>
</reference>
<dbReference type="EMBL" id="FQZB01000015">
    <property type="protein sequence ID" value="SHK23862.1"/>
    <property type="molecule type" value="Genomic_DNA"/>
</dbReference>
<evidence type="ECO:0000256" key="1">
    <source>
        <dbReference type="SAM" id="Phobius"/>
    </source>
</evidence>